<feature type="repeat" description="ANK" evidence="2">
    <location>
        <begin position="934"/>
        <end position="969"/>
    </location>
</feature>
<dbReference type="OrthoDB" id="7464126at2759"/>
<keyword evidence="2" id="KW-0040">ANK repeat</keyword>
<feature type="repeat" description="ANK" evidence="2">
    <location>
        <begin position="832"/>
        <end position="864"/>
    </location>
</feature>
<dbReference type="InterPro" id="IPR056884">
    <property type="entry name" value="NPHP3-like_N"/>
</dbReference>
<dbReference type="Gene3D" id="3.40.50.300">
    <property type="entry name" value="P-loop containing nucleotide triphosphate hydrolases"/>
    <property type="match status" value="1"/>
</dbReference>
<dbReference type="EMBL" id="JAPZBU010000011">
    <property type="protein sequence ID" value="KAJ5379194.1"/>
    <property type="molecule type" value="Genomic_DNA"/>
</dbReference>
<gene>
    <name evidence="7" type="ORF">N7509_012313</name>
</gene>
<comment type="caution">
    <text evidence="7">The sequence shown here is derived from an EMBL/GenBank/DDBJ whole genome shotgun (WGS) entry which is preliminary data.</text>
</comment>
<reference evidence="7" key="2">
    <citation type="journal article" date="2023" name="IMA Fungus">
        <title>Comparative genomic study of the Penicillium genus elucidates a diverse pangenome and 15 lateral gene transfer events.</title>
        <authorList>
            <person name="Petersen C."/>
            <person name="Sorensen T."/>
            <person name="Nielsen M.R."/>
            <person name="Sondergaard T.E."/>
            <person name="Sorensen J.L."/>
            <person name="Fitzpatrick D.A."/>
            <person name="Frisvad J.C."/>
            <person name="Nielsen K.L."/>
        </authorList>
    </citation>
    <scope>NUCLEOTIDE SEQUENCE</scope>
    <source>
        <strain evidence="7">IBT 29677</strain>
    </source>
</reference>
<dbReference type="InterPro" id="IPR054471">
    <property type="entry name" value="GPIID_WHD"/>
</dbReference>
<dbReference type="SUPFAM" id="SSF52540">
    <property type="entry name" value="P-loop containing nucleoside triphosphate hydrolases"/>
    <property type="match status" value="1"/>
</dbReference>
<evidence type="ECO:0000259" key="6">
    <source>
        <dbReference type="Pfam" id="PF24883"/>
    </source>
</evidence>
<sequence>MAYQTTLCEDAVCEKSCWQEALEKLPTEDPDVHQQLERILATQKQPLSLSDMSSQIAKSIQANQSRLEERNLPGCWRMRDEGEKAKVRKAMDTILKAVVVFRDMGKVLAEIEPSHVGVAWSGVNLVLQIILGGSEQNAAAIEGLAQIAPIITRYARVEEIYIEKRQKNKSTNLSKDFRTQVVDLYAKILAYQVAIISHCQRHTITQYVRAIPKLDDWNGLLEDKIFQHRELKQILEEQDQQMESVSTQLSQLYEQNQVLISQVQQNGTQTLLGYNLIEADMLAENKRILNWISPSSPNDDHTRILEHGKLNSEYADSGRWLFSCPGFQSWSSVENEKVSTLWLRGPVGTGKSSLVCLTIEKFLKGPILETSRIAYCYCSKKQGTGEANSPKSVLQSLLRQLAWSTSDLSISPSIKAKYTTAQQNPASGTSGLLVYDCLQLLKQLIARYQQVTIVIDALDECSDFFELLSHLVDISSACEGKVRYLLSSRMNVPVHQFFSESATVEVGQDGKEDIDFFIATEMERNLRHLTQCNALDLRDSMTRVLSHRAQGMFRWVELQLNIFFNTKSPIKRRDAFKRKLDKLNKEVGVPVLADVYDDIYDINTPEPEDRQVAERALKWVMCCKRPLSIEMMVKAVSYYDYEGNVDEQVTAEYILDICSNFIIVDHNNMVQFAHLSVREYLMSDTKLNYTIIDAHIQVAKTTLVYLAACSSTSNDAKNDKRDDLLEYAVVYWPLHCSWLRGEEEKYTALHKLLNKFLAADPPSESWLLCVDTWPKVILEFESRKEKHGFESRMAASLSPSKSPIFTACGWGFEEAVRGVISSGFDLSERNMRGDTALSVAAKAHQIEIVKSLLENGADPNATGNLDGYTPLHHTYANIDMVKVLVEHGADITRAVKGHINSEWTLLHFSACHDSKEVVEFALDHGANVNLQSGTGLTALHLLSTRVTDERIEMFKMLLDHGADPEIRCGDGQTVLERAAIHGANEIIRLILNYQGKDSEAERWFRQAAFREAVCQGDEDVVRRLIKEGVDTKVKANRGEYPIHWAATHGNSGVISVLLREGEADIDTPDKFGETPLALACRNSHTEMMHFLLDQGAEVDFLMRRGDEDEYTLLSKMVTRGEVLLVDLLLKRGADPRKADLDSLEREDFVKVDDFDACVRMVRSFTTTN</sequence>
<keyword evidence="3" id="KW-0175">Coiled coil</keyword>
<name>A0A9W9VFS6_9EURO</name>
<feature type="repeat" description="ANK" evidence="2">
    <location>
        <begin position="1071"/>
        <end position="1103"/>
    </location>
</feature>
<keyword evidence="8" id="KW-1185">Reference proteome</keyword>
<evidence type="ECO:0000256" key="3">
    <source>
        <dbReference type="SAM" id="Coils"/>
    </source>
</evidence>
<feature type="repeat" description="ANK" evidence="2">
    <location>
        <begin position="901"/>
        <end position="933"/>
    </location>
</feature>
<dbReference type="SMART" id="SM00248">
    <property type="entry name" value="ANK"/>
    <property type="match status" value="10"/>
</dbReference>
<dbReference type="SUPFAM" id="SSF48403">
    <property type="entry name" value="Ankyrin repeat"/>
    <property type="match status" value="1"/>
</dbReference>
<feature type="domain" description="GPI inositol-deacylase winged helix" evidence="5">
    <location>
        <begin position="609"/>
        <end position="685"/>
    </location>
</feature>
<dbReference type="Pfam" id="PF24883">
    <property type="entry name" value="NPHP3_N"/>
    <property type="match status" value="1"/>
</dbReference>
<evidence type="ECO:0000256" key="2">
    <source>
        <dbReference type="PROSITE-ProRule" id="PRU00023"/>
    </source>
</evidence>
<dbReference type="InterPro" id="IPR002110">
    <property type="entry name" value="Ankyrin_rpt"/>
</dbReference>
<dbReference type="Pfam" id="PF17100">
    <property type="entry name" value="NACHT_N"/>
    <property type="match status" value="1"/>
</dbReference>
<protein>
    <recommendedName>
        <fullName evidence="9">NWD NACHT-NTPase N-terminal domain-containing protein</fullName>
    </recommendedName>
</protein>
<evidence type="ECO:0000313" key="8">
    <source>
        <dbReference type="Proteomes" id="UP001147747"/>
    </source>
</evidence>
<dbReference type="InterPro" id="IPR036770">
    <property type="entry name" value="Ankyrin_rpt-contain_sf"/>
</dbReference>
<organism evidence="7 8">
    <name type="scientific">Penicillium cosmopolitanum</name>
    <dbReference type="NCBI Taxonomy" id="1131564"/>
    <lineage>
        <taxon>Eukaryota</taxon>
        <taxon>Fungi</taxon>
        <taxon>Dikarya</taxon>
        <taxon>Ascomycota</taxon>
        <taxon>Pezizomycotina</taxon>
        <taxon>Eurotiomycetes</taxon>
        <taxon>Eurotiomycetidae</taxon>
        <taxon>Eurotiales</taxon>
        <taxon>Aspergillaceae</taxon>
        <taxon>Penicillium</taxon>
    </lineage>
</organism>
<dbReference type="PANTHER" id="PTHR10039">
    <property type="entry name" value="AMELOGENIN"/>
    <property type="match status" value="1"/>
</dbReference>
<dbReference type="Pfam" id="PF22939">
    <property type="entry name" value="WHD_GPIID"/>
    <property type="match status" value="1"/>
</dbReference>
<evidence type="ECO:0000313" key="7">
    <source>
        <dbReference type="EMBL" id="KAJ5379194.1"/>
    </source>
</evidence>
<evidence type="ECO:0000256" key="1">
    <source>
        <dbReference type="ARBA" id="ARBA00022737"/>
    </source>
</evidence>
<dbReference type="PROSITE" id="PS50088">
    <property type="entry name" value="ANK_REPEAT"/>
    <property type="match status" value="5"/>
</dbReference>
<proteinExistence type="predicted"/>
<feature type="repeat" description="ANK" evidence="2">
    <location>
        <begin position="1037"/>
        <end position="1070"/>
    </location>
</feature>
<evidence type="ECO:0000259" key="4">
    <source>
        <dbReference type="Pfam" id="PF17100"/>
    </source>
</evidence>
<evidence type="ECO:0000259" key="5">
    <source>
        <dbReference type="Pfam" id="PF22939"/>
    </source>
</evidence>
<keyword evidence="1" id="KW-0677">Repeat</keyword>
<evidence type="ECO:0008006" key="9">
    <source>
        <dbReference type="Google" id="ProtNLM"/>
    </source>
</evidence>
<dbReference type="RefSeq" id="XP_056482980.1">
    <property type="nucleotide sequence ID" value="XM_056636950.1"/>
</dbReference>
<reference evidence="7" key="1">
    <citation type="submission" date="2022-12" db="EMBL/GenBank/DDBJ databases">
        <authorList>
            <person name="Petersen C."/>
        </authorList>
    </citation>
    <scope>NUCLEOTIDE SEQUENCE</scope>
    <source>
        <strain evidence="7">IBT 29677</strain>
    </source>
</reference>
<dbReference type="InterPro" id="IPR027417">
    <property type="entry name" value="P-loop_NTPase"/>
</dbReference>
<dbReference type="PANTHER" id="PTHR10039:SF16">
    <property type="entry name" value="GPI INOSITOL-DEACYLASE"/>
    <property type="match status" value="1"/>
</dbReference>
<feature type="domain" description="NWD NACHT-NTPase N-terminal" evidence="4">
    <location>
        <begin position="16"/>
        <end position="223"/>
    </location>
</feature>
<dbReference type="InterPro" id="IPR031359">
    <property type="entry name" value="NACHT_N"/>
</dbReference>
<dbReference type="AlphaFoldDB" id="A0A9W9VFS6"/>
<accession>A0A9W9VFS6</accession>
<dbReference type="Proteomes" id="UP001147747">
    <property type="component" value="Unassembled WGS sequence"/>
</dbReference>
<feature type="domain" description="Nephrocystin 3-like N-terminal" evidence="6">
    <location>
        <begin position="317"/>
        <end position="489"/>
    </location>
</feature>
<dbReference type="Gene3D" id="1.25.40.20">
    <property type="entry name" value="Ankyrin repeat-containing domain"/>
    <property type="match status" value="1"/>
</dbReference>
<dbReference type="Pfam" id="PF12796">
    <property type="entry name" value="Ank_2"/>
    <property type="match status" value="3"/>
</dbReference>
<dbReference type="GeneID" id="81375930"/>
<dbReference type="PROSITE" id="PS50297">
    <property type="entry name" value="ANK_REP_REGION"/>
    <property type="match status" value="3"/>
</dbReference>
<feature type="coiled-coil region" evidence="3">
    <location>
        <begin position="228"/>
        <end position="255"/>
    </location>
</feature>